<feature type="binding site" evidence="8">
    <location>
        <position position="40"/>
    </location>
    <ligand>
        <name>Mg(2+)</name>
        <dbReference type="ChEBI" id="CHEBI:18420"/>
    </ligand>
</feature>
<keyword evidence="4 8" id="KW-0460">Magnesium</keyword>
<dbReference type="GO" id="GO:0000287">
    <property type="term" value="F:magnesium ion binding"/>
    <property type="evidence" value="ECO:0007669"/>
    <property type="project" value="UniProtKB-UniRule"/>
</dbReference>
<dbReference type="Gene3D" id="3.20.20.70">
    <property type="entry name" value="Aldolase class I"/>
    <property type="match status" value="1"/>
</dbReference>
<comment type="cofactor">
    <cofactor evidence="8">
        <name>Mg(2+)</name>
        <dbReference type="ChEBI" id="CHEBI:18420"/>
    </cofactor>
</comment>
<dbReference type="InterPro" id="IPR023868">
    <property type="entry name" value="7-CO-7-deazaGua_synth_put_Clo"/>
</dbReference>
<feature type="binding site" evidence="8">
    <location>
        <position position="38"/>
    </location>
    <ligand>
        <name>[4Fe-4S] cluster</name>
        <dbReference type="ChEBI" id="CHEBI:49883"/>
        <note>4Fe-4S-S-AdoMet</note>
    </ligand>
</feature>
<keyword evidence="6 8" id="KW-0411">Iron-sulfur</keyword>
<keyword evidence="8" id="KW-0671">Queuosine biosynthesis</keyword>
<dbReference type="EMBL" id="SMGQ01000013">
    <property type="protein sequence ID" value="TCK92821.1"/>
    <property type="molecule type" value="Genomic_DNA"/>
</dbReference>
<evidence type="ECO:0000256" key="6">
    <source>
        <dbReference type="ARBA" id="ARBA00023014"/>
    </source>
</evidence>
<keyword evidence="11" id="KW-1185">Reference proteome</keyword>
<feature type="domain" description="Radical SAM core" evidence="9">
    <location>
        <begin position="18"/>
        <end position="217"/>
    </location>
</feature>
<gene>
    <name evidence="8" type="primary">queE</name>
    <name evidence="10" type="ORF">EDC19_1976</name>
</gene>
<comment type="similarity">
    <text evidence="8">Belongs to the radical SAM superfamily. 7-carboxy-7-deazaguanine synthase family.</text>
</comment>
<feature type="binding site" evidence="8">
    <location>
        <position position="75"/>
    </location>
    <ligand>
        <name>S-adenosyl-L-methionine</name>
        <dbReference type="ChEBI" id="CHEBI:59789"/>
    </ligand>
</feature>
<evidence type="ECO:0000259" key="9">
    <source>
        <dbReference type="PROSITE" id="PS51918"/>
    </source>
</evidence>
<dbReference type="PIRSF" id="PIRSF000370">
    <property type="entry name" value="QueE"/>
    <property type="match status" value="1"/>
</dbReference>
<evidence type="ECO:0000256" key="4">
    <source>
        <dbReference type="ARBA" id="ARBA00022842"/>
    </source>
</evidence>
<feature type="binding site" evidence="8">
    <location>
        <begin position="12"/>
        <end position="14"/>
    </location>
    <ligand>
        <name>substrate</name>
    </ligand>
</feature>
<comment type="pathway">
    <text evidence="8">Purine metabolism; 7-cyano-7-deazaguanine biosynthesis.</text>
</comment>
<evidence type="ECO:0000256" key="8">
    <source>
        <dbReference type="HAMAP-Rule" id="MF_00917"/>
    </source>
</evidence>
<comment type="cofactor">
    <cofactor evidence="8">
        <name>S-adenosyl-L-methionine</name>
        <dbReference type="ChEBI" id="CHEBI:59789"/>
    </cofactor>
    <text evidence="8">Binds 1 S-adenosyl-L-methionine per subunit.</text>
</comment>
<protein>
    <recommendedName>
        <fullName evidence="8">7-carboxy-7-deazaguanine synthase</fullName>
        <shortName evidence="8">CDG synthase</shortName>
        <ecNumber evidence="8">4.3.99.3</ecNumber>
    </recommendedName>
    <alternativeName>
        <fullName evidence="8">Queuosine biosynthesis protein QueE</fullName>
    </alternativeName>
</protein>
<keyword evidence="1 8" id="KW-0004">4Fe-4S</keyword>
<comment type="caution">
    <text evidence="8">Lacks conserved residue(s) required for the propagation of feature annotation.</text>
</comment>
<feature type="binding site" evidence="8">
    <location>
        <begin position="37"/>
        <end position="39"/>
    </location>
    <ligand>
        <name>S-adenosyl-L-methionine</name>
        <dbReference type="ChEBI" id="CHEBI:59789"/>
    </ligand>
</feature>
<feature type="binding site" evidence="8">
    <location>
        <position position="31"/>
    </location>
    <ligand>
        <name>[4Fe-4S] cluster</name>
        <dbReference type="ChEBI" id="CHEBI:49883"/>
        <note>4Fe-4S-S-AdoMet</note>
    </ligand>
</feature>
<evidence type="ECO:0000256" key="3">
    <source>
        <dbReference type="ARBA" id="ARBA00022723"/>
    </source>
</evidence>
<dbReference type="GO" id="GO:0016840">
    <property type="term" value="F:carbon-nitrogen lyase activity"/>
    <property type="evidence" value="ECO:0007669"/>
    <property type="project" value="UniProtKB-UniRule"/>
</dbReference>
<dbReference type="InterPro" id="IPR007197">
    <property type="entry name" value="rSAM"/>
</dbReference>
<dbReference type="Proteomes" id="UP000294545">
    <property type="component" value="Unassembled WGS sequence"/>
</dbReference>
<dbReference type="RefSeq" id="WP_132282678.1">
    <property type="nucleotide sequence ID" value="NZ_SMGQ01000013.1"/>
</dbReference>
<dbReference type="SFLD" id="SFLDS00029">
    <property type="entry name" value="Radical_SAM"/>
    <property type="match status" value="1"/>
</dbReference>
<name>A0A4V2Q088_9FIRM</name>
<evidence type="ECO:0000256" key="5">
    <source>
        <dbReference type="ARBA" id="ARBA00023004"/>
    </source>
</evidence>
<dbReference type="CDD" id="cd01335">
    <property type="entry name" value="Radical_SAM"/>
    <property type="match status" value="1"/>
</dbReference>
<dbReference type="InterPro" id="IPR013785">
    <property type="entry name" value="Aldolase_TIM"/>
</dbReference>
<reference evidence="10 11" key="1">
    <citation type="submission" date="2019-03" db="EMBL/GenBank/DDBJ databases">
        <title>Genomic Encyclopedia of Type Strains, Phase IV (KMG-IV): sequencing the most valuable type-strain genomes for metagenomic binning, comparative biology and taxonomic classification.</title>
        <authorList>
            <person name="Goeker M."/>
        </authorList>
    </citation>
    <scope>NUCLEOTIDE SEQUENCE [LARGE SCALE GENOMIC DNA]</scope>
    <source>
        <strain evidence="10 11">DSM 24176</strain>
    </source>
</reference>
<comment type="cofactor">
    <cofactor evidence="8">
        <name>[4Fe-4S] cluster</name>
        <dbReference type="ChEBI" id="CHEBI:49883"/>
    </cofactor>
    <text evidence="8">Binds 1 [4Fe-4S] cluster. The cluster is coordinated with 3 cysteines and an exchangeable S-adenosyl-L-methionine.</text>
</comment>
<comment type="function">
    <text evidence="8">Catalyzes the complex heterocyclic radical-mediated conversion of 6-carboxy-5,6,7,8-tetrahydropterin (CPH4) to 7-carboxy-7-deazaguanine (CDG), a step common to the biosynthetic pathways of all 7-deazapurine-containing compounds.</text>
</comment>
<keyword evidence="5 8" id="KW-0408">Iron</keyword>
<dbReference type="EC" id="4.3.99.3" evidence="8"/>
<comment type="subunit">
    <text evidence="8">Homodimer.</text>
</comment>
<dbReference type="AlphaFoldDB" id="A0A4V2Q088"/>
<dbReference type="InterPro" id="IPR024924">
    <property type="entry name" value="7-CO-7-deazaguanine_synth-like"/>
</dbReference>
<dbReference type="HAMAP" id="MF_00917">
    <property type="entry name" value="QueE"/>
    <property type="match status" value="1"/>
</dbReference>
<dbReference type="GO" id="GO:0051539">
    <property type="term" value="F:4 iron, 4 sulfur cluster binding"/>
    <property type="evidence" value="ECO:0007669"/>
    <property type="project" value="UniProtKB-UniRule"/>
</dbReference>
<dbReference type="PROSITE" id="PS51918">
    <property type="entry name" value="RADICAL_SAM"/>
    <property type="match status" value="1"/>
</dbReference>
<dbReference type="GO" id="GO:1904047">
    <property type="term" value="F:S-adenosyl-L-methionine binding"/>
    <property type="evidence" value="ECO:0007669"/>
    <property type="project" value="UniProtKB-UniRule"/>
</dbReference>
<dbReference type="SFLD" id="SFLDG01067">
    <property type="entry name" value="SPASM/twitch_domain_containing"/>
    <property type="match status" value="1"/>
</dbReference>
<sequence>MSYKVVEKFISINGEGQRAGQLAVFIRFAGCNLNCSYCDTLWANEKNVDYEVMTLEDIYTYIESTGVKNITITGGEPLLQDNIFDLIKVLTAENELRLEIETNGSVSIKKYYEKLNHPPSFTMDYKLESSQMEDKMNIDNFNVLTQKDTVKFVVGDMKDLIKVKEVIDEYNLTEKTNVYLSPIYGKINYQDMVDFMIENKLNDVSLQLQLHKIIWDPNQKGV</sequence>
<feature type="binding site" evidence="8">
    <location>
        <position position="73"/>
    </location>
    <ligand>
        <name>substrate</name>
    </ligand>
</feature>
<organism evidence="10 11">
    <name type="scientific">Natranaerovirga hydrolytica</name>
    <dbReference type="NCBI Taxonomy" id="680378"/>
    <lineage>
        <taxon>Bacteria</taxon>
        <taxon>Bacillati</taxon>
        <taxon>Bacillota</taxon>
        <taxon>Clostridia</taxon>
        <taxon>Lachnospirales</taxon>
        <taxon>Natranaerovirgaceae</taxon>
        <taxon>Natranaerovirga</taxon>
    </lineage>
</organism>
<accession>A0A4V2Q088</accession>
<dbReference type="PANTHER" id="PTHR42836">
    <property type="entry name" value="7-CARBOXY-7-DEAZAGUANINE SYNTHASE"/>
    <property type="match status" value="1"/>
</dbReference>
<comment type="catalytic activity">
    <reaction evidence="8">
        <text>6-carboxy-5,6,7,8-tetrahydropterin + H(+) = 7-carboxy-7-carbaguanine + NH4(+)</text>
        <dbReference type="Rhea" id="RHEA:27974"/>
        <dbReference type="ChEBI" id="CHEBI:15378"/>
        <dbReference type="ChEBI" id="CHEBI:28938"/>
        <dbReference type="ChEBI" id="CHEBI:61032"/>
        <dbReference type="ChEBI" id="CHEBI:61036"/>
        <dbReference type="EC" id="4.3.99.3"/>
    </reaction>
</comment>
<dbReference type="UniPathway" id="UPA00391"/>
<comment type="caution">
    <text evidence="10">The sequence shown here is derived from an EMBL/GenBank/DDBJ whole genome shotgun (WGS) entry which is preliminary data.</text>
</comment>
<evidence type="ECO:0000256" key="2">
    <source>
        <dbReference type="ARBA" id="ARBA00022691"/>
    </source>
</evidence>
<dbReference type="SUPFAM" id="SSF102114">
    <property type="entry name" value="Radical SAM enzymes"/>
    <property type="match status" value="1"/>
</dbReference>
<feature type="binding site" evidence="8">
    <location>
        <position position="35"/>
    </location>
    <ligand>
        <name>[4Fe-4S] cluster</name>
        <dbReference type="ChEBI" id="CHEBI:49883"/>
        <note>4Fe-4S-S-AdoMet</note>
    </ligand>
</feature>
<proteinExistence type="inferred from homology"/>
<keyword evidence="2 8" id="KW-0949">S-adenosyl-L-methionine</keyword>
<evidence type="ECO:0000313" key="11">
    <source>
        <dbReference type="Proteomes" id="UP000294545"/>
    </source>
</evidence>
<keyword evidence="7 8" id="KW-0456">Lyase</keyword>
<dbReference type="InterPro" id="IPR058240">
    <property type="entry name" value="rSAM_sf"/>
</dbReference>
<evidence type="ECO:0000313" key="10">
    <source>
        <dbReference type="EMBL" id="TCK92821.1"/>
    </source>
</evidence>
<dbReference type="NCBIfam" id="TIGR03963">
    <property type="entry name" value="rSAM_QueE_Clost"/>
    <property type="match status" value="1"/>
</dbReference>
<feature type="binding site" evidence="8">
    <location>
        <position position="27"/>
    </location>
    <ligand>
        <name>substrate</name>
    </ligand>
</feature>
<evidence type="ECO:0000256" key="7">
    <source>
        <dbReference type="ARBA" id="ARBA00023239"/>
    </source>
</evidence>
<keyword evidence="3 8" id="KW-0479">Metal-binding</keyword>
<dbReference type="OrthoDB" id="9792276at2"/>
<evidence type="ECO:0000256" key="1">
    <source>
        <dbReference type="ARBA" id="ARBA00022485"/>
    </source>
</evidence>
<dbReference type="GO" id="GO:0008616">
    <property type="term" value="P:tRNA queuosine(34) biosynthetic process"/>
    <property type="evidence" value="ECO:0007669"/>
    <property type="project" value="UniProtKB-UniRule"/>
</dbReference>
<dbReference type="PANTHER" id="PTHR42836:SF1">
    <property type="entry name" value="7-CARBOXY-7-DEAZAGUANINE SYNTHASE"/>
    <property type="match status" value="1"/>
</dbReference>
<dbReference type="Pfam" id="PF04055">
    <property type="entry name" value="Radical_SAM"/>
    <property type="match status" value="1"/>
</dbReference>